<gene>
    <name evidence="2" type="ORF">BTMF_LOCUS12358</name>
</gene>
<dbReference type="GO" id="GO:0000785">
    <property type="term" value="C:chromatin"/>
    <property type="evidence" value="ECO:0007669"/>
    <property type="project" value="TreeGrafter"/>
</dbReference>
<dbReference type="InterPro" id="IPR028009">
    <property type="entry name" value="ESCO_Acetyltransf_dom"/>
</dbReference>
<evidence type="ECO:0000313" key="2">
    <source>
        <dbReference type="EMBL" id="VDO42387.1"/>
    </source>
</evidence>
<evidence type="ECO:0000259" key="1">
    <source>
        <dbReference type="Pfam" id="PF13880"/>
    </source>
</evidence>
<feature type="domain" description="N-acetyltransferase ESCO acetyl-transferase" evidence="1">
    <location>
        <begin position="1"/>
        <end position="65"/>
    </location>
</feature>
<evidence type="ECO:0000313" key="4">
    <source>
        <dbReference type="WBParaSite" id="BTMF_0001436201-mRNA-1"/>
    </source>
</evidence>
<reference evidence="4" key="1">
    <citation type="submission" date="2017-02" db="UniProtKB">
        <authorList>
            <consortium name="WormBaseParasite"/>
        </authorList>
    </citation>
    <scope>IDENTIFICATION</scope>
</reference>
<evidence type="ECO:0000313" key="3">
    <source>
        <dbReference type="Proteomes" id="UP000280834"/>
    </source>
</evidence>
<dbReference type="GO" id="GO:0007064">
    <property type="term" value="P:mitotic sister chromatid cohesion"/>
    <property type="evidence" value="ECO:0007669"/>
    <property type="project" value="TreeGrafter"/>
</dbReference>
<dbReference type="PANTHER" id="PTHR45884:SF2">
    <property type="entry name" value="N-ACETYLTRANSFERASE ECO"/>
    <property type="match status" value="1"/>
</dbReference>
<dbReference type="PANTHER" id="PTHR45884">
    <property type="entry name" value="N-ACETYLTRANSFERASE ECO"/>
    <property type="match status" value="1"/>
</dbReference>
<dbReference type="AlphaFoldDB" id="A0A0R3R2X2"/>
<reference evidence="2 3" key="2">
    <citation type="submission" date="2018-11" db="EMBL/GenBank/DDBJ databases">
        <authorList>
            <consortium name="Pathogen Informatics"/>
        </authorList>
    </citation>
    <scope>NUCLEOTIDE SEQUENCE [LARGE SCALE GENOMIC DNA]</scope>
</reference>
<dbReference type="WBParaSite" id="BTMF_0001436201-mRNA-1">
    <property type="protein sequence ID" value="BTMF_0001436201-mRNA-1"/>
    <property type="gene ID" value="BTMF_0001436201"/>
</dbReference>
<keyword evidence="3" id="KW-1185">Reference proteome</keyword>
<dbReference type="GO" id="GO:0061733">
    <property type="term" value="F:protein-lysine-acetyltransferase activity"/>
    <property type="evidence" value="ECO:0007669"/>
    <property type="project" value="TreeGrafter"/>
</dbReference>
<organism evidence="4">
    <name type="scientific">Brugia timori</name>
    <dbReference type="NCBI Taxonomy" id="42155"/>
    <lineage>
        <taxon>Eukaryota</taxon>
        <taxon>Metazoa</taxon>
        <taxon>Ecdysozoa</taxon>
        <taxon>Nematoda</taxon>
        <taxon>Chromadorea</taxon>
        <taxon>Rhabditida</taxon>
        <taxon>Spirurina</taxon>
        <taxon>Spiruromorpha</taxon>
        <taxon>Filarioidea</taxon>
        <taxon>Onchocercidae</taxon>
        <taxon>Brugia</taxon>
    </lineage>
</organism>
<dbReference type="STRING" id="42155.A0A0R3R2X2"/>
<dbReference type="GO" id="GO:0005634">
    <property type="term" value="C:nucleus"/>
    <property type="evidence" value="ECO:0007669"/>
    <property type="project" value="TreeGrafter"/>
</dbReference>
<name>A0A0R3R2X2_9BILA</name>
<dbReference type="Pfam" id="PF13880">
    <property type="entry name" value="Acetyltransf_13"/>
    <property type="match status" value="1"/>
</dbReference>
<dbReference type="CDD" id="cd04301">
    <property type="entry name" value="NAT_SF"/>
    <property type="match status" value="1"/>
</dbReference>
<proteinExistence type="predicted"/>
<protein>
    <submittedName>
        <fullName evidence="4">Acetyltransf_13 domain-containing protein</fullName>
    </submittedName>
</protein>
<sequence length="73" mass="8194">MGVNRIWVHQTLRRRGIAALLLDHARSYFVSSDSVPREMLAFSSLTDSGLAFARNYISGGKVLLYNLNPETCH</sequence>
<dbReference type="Proteomes" id="UP000280834">
    <property type="component" value="Unassembled WGS sequence"/>
</dbReference>
<dbReference type="EMBL" id="UZAG01019098">
    <property type="protein sequence ID" value="VDO42387.1"/>
    <property type="molecule type" value="Genomic_DNA"/>
</dbReference>
<accession>A0A0R3R2X2</accession>